<dbReference type="EMBL" id="CACRXK020033115">
    <property type="protein sequence ID" value="CAB4043764.1"/>
    <property type="molecule type" value="Genomic_DNA"/>
</dbReference>
<sequence>MDEHKELFIWKKEHGQYFVRELLVTEQYMFKPKSIERGEAWRWLMENLNKLEKPKFRVTVRFVRDWFTKMVEKYKKLENEKARVTGITGAEFDEVYQGMVDIFDSMDEAKINWDNESDLEKEKQNLEKSKAEHMSLCQEGLKMKKENFKTEIELSEAELEDRKLARQSQ</sequence>
<comment type="caution">
    <text evidence="1">The sequence shown here is derived from an EMBL/GenBank/DDBJ whole genome shotgun (WGS) entry which is preliminary data.</text>
</comment>
<proteinExistence type="predicted"/>
<keyword evidence="2" id="KW-1185">Reference proteome</keyword>
<name>A0A7D9KAV8_PARCT</name>
<protein>
    <submittedName>
        <fullName evidence="1">Uncharacterized protein</fullName>
    </submittedName>
</protein>
<evidence type="ECO:0000313" key="2">
    <source>
        <dbReference type="Proteomes" id="UP001152795"/>
    </source>
</evidence>
<reference evidence="1" key="1">
    <citation type="submission" date="2020-04" db="EMBL/GenBank/DDBJ databases">
        <authorList>
            <person name="Alioto T."/>
            <person name="Alioto T."/>
            <person name="Gomez Garrido J."/>
        </authorList>
    </citation>
    <scope>NUCLEOTIDE SEQUENCE</scope>
    <source>
        <strain evidence="1">A484AB</strain>
    </source>
</reference>
<gene>
    <name evidence="1" type="ORF">PACLA_8A066045</name>
</gene>
<dbReference type="AlphaFoldDB" id="A0A7D9KAV8"/>
<accession>A0A7D9KAV8</accession>
<evidence type="ECO:0000313" key="1">
    <source>
        <dbReference type="EMBL" id="CAB4043764.1"/>
    </source>
</evidence>
<organism evidence="1 2">
    <name type="scientific">Paramuricea clavata</name>
    <name type="common">Red gorgonian</name>
    <name type="synonym">Violescent sea-whip</name>
    <dbReference type="NCBI Taxonomy" id="317549"/>
    <lineage>
        <taxon>Eukaryota</taxon>
        <taxon>Metazoa</taxon>
        <taxon>Cnidaria</taxon>
        <taxon>Anthozoa</taxon>
        <taxon>Octocorallia</taxon>
        <taxon>Malacalcyonacea</taxon>
        <taxon>Plexauridae</taxon>
        <taxon>Paramuricea</taxon>
    </lineage>
</organism>
<dbReference type="Proteomes" id="UP001152795">
    <property type="component" value="Unassembled WGS sequence"/>
</dbReference>
<feature type="non-terminal residue" evidence="1">
    <location>
        <position position="169"/>
    </location>
</feature>